<keyword evidence="2" id="KW-0479">Metal-binding</keyword>
<evidence type="ECO:0000256" key="2">
    <source>
        <dbReference type="ARBA" id="ARBA00022723"/>
    </source>
</evidence>
<dbReference type="Pfam" id="PF13247">
    <property type="entry name" value="Fer4_11"/>
    <property type="match status" value="1"/>
</dbReference>
<keyword evidence="4" id="KW-0411">Iron-sulfur</keyword>
<dbReference type="Pfam" id="PF12797">
    <property type="entry name" value="Fer4_2"/>
    <property type="match status" value="1"/>
</dbReference>
<evidence type="ECO:0000259" key="5">
    <source>
        <dbReference type="PROSITE" id="PS51379"/>
    </source>
</evidence>
<dbReference type="InterPro" id="IPR017900">
    <property type="entry name" value="4Fe4S_Fe_S_CS"/>
</dbReference>
<keyword evidence="1" id="KW-0004">4Fe-4S</keyword>
<reference evidence="6 7" key="1">
    <citation type="submission" date="2016-10" db="EMBL/GenBank/DDBJ databases">
        <authorList>
            <person name="de Groot N.N."/>
        </authorList>
    </citation>
    <scope>NUCLEOTIDE SEQUENCE [LARGE SCALE GENOMIC DNA]</scope>
    <source>
        <strain evidence="6 7">DSM 7343</strain>
    </source>
</reference>
<dbReference type="InterPro" id="IPR050954">
    <property type="entry name" value="ET_IronSulfur_Cluster-Binding"/>
</dbReference>
<dbReference type="SUPFAM" id="SSF54862">
    <property type="entry name" value="4Fe-4S ferredoxins"/>
    <property type="match status" value="1"/>
</dbReference>
<accession>A0A1H3ZFH7</accession>
<evidence type="ECO:0000256" key="4">
    <source>
        <dbReference type="ARBA" id="ARBA00023014"/>
    </source>
</evidence>
<keyword evidence="7" id="KW-1185">Reference proteome</keyword>
<dbReference type="GO" id="GO:0051539">
    <property type="term" value="F:4 iron, 4 sulfur cluster binding"/>
    <property type="evidence" value="ECO:0007669"/>
    <property type="project" value="UniProtKB-KW"/>
</dbReference>
<gene>
    <name evidence="6" type="ORF">SAMN05660420_01510</name>
</gene>
<dbReference type="CDD" id="cd10551">
    <property type="entry name" value="PsrB"/>
    <property type="match status" value="1"/>
</dbReference>
<dbReference type="STRING" id="37625.SAMN05660420_01510"/>
<evidence type="ECO:0000256" key="1">
    <source>
        <dbReference type="ARBA" id="ARBA00022485"/>
    </source>
</evidence>
<evidence type="ECO:0000313" key="6">
    <source>
        <dbReference type="EMBL" id="SEA22516.1"/>
    </source>
</evidence>
<dbReference type="RefSeq" id="WP_092346328.1">
    <property type="nucleotide sequence ID" value="NZ_FNQN01000004.1"/>
</dbReference>
<proteinExistence type="predicted"/>
<dbReference type="AlphaFoldDB" id="A0A1H3ZFH7"/>
<sequence length="274" mass="29957">MSQYAMVIDLEKCIGCHACSVACRAEWEVPVGKDSEGREQHRCWVDRLGPAKTPHGLSSTYYPGLCNHCDEPSCVEACPYDLEKRTFVDKKTGKEVTMEVAATWKDPFDGTVQINKEGCWGCGACADACPYGARYINEEGDEPKADKCTFCVERLAVGKEPACVQTCLAGARIFGDLSDPDSEVSKYIKKGAVGLESEEVKIGPNVSYYGNERDMSLLTSTCTPMTKPVANVNTRRLLMERLAKSTFKGVTNFALIGMAGGLLLDTETDKKESE</sequence>
<evidence type="ECO:0000313" key="7">
    <source>
        <dbReference type="Proteomes" id="UP000199409"/>
    </source>
</evidence>
<keyword evidence="3" id="KW-0408">Iron</keyword>
<protein>
    <submittedName>
        <fullName evidence="6">Tetrathionate reductase subunit B</fullName>
    </submittedName>
</protein>
<feature type="domain" description="4Fe-4S ferredoxin-type" evidence="5">
    <location>
        <begin position="4"/>
        <end position="33"/>
    </location>
</feature>
<dbReference type="Proteomes" id="UP000199409">
    <property type="component" value="Unassembled WGS sequence"/>
</dbReference>
<dbReference type="EMBL" id="FNQN01000004">
    <property type="protein sequence ID" value="SEA22516.1"/>
    <property type="molecule type" value="Genomic_DNA"/>
</dbReference>
<name>A0A1H3ZFH7_9BACT</name>
<feature type="domain" description="4Fe-4S ferredoxin-type" evidence="5">
    <location>
        <begin position="110"/>
        <end position="139"/>
    </location>
</feature>
<dbReference type="PROSITE" id="PS00198">
    <property type="entry name" value="4FE4S_FER_1"/>
    <property type="match status" value="1"/>
</dbReference>
<dbReference type="GO" id="GO:0046872">
    <property type="term" value="F:metal ion binding"/>
    <property type="evidence" value="ECO:0007669"/>
    <property type="project" value="UniProtKB-KW"/>
</dbReference>
<dbReference type="InterPro" id="IPR017896">
    <property type="entry name" value="4Fe4S_Fe-S-bd"/>
</dbReference>
<dbReference type="OrthoDB" id="9789030at2"/>
<evidence type="ECO:0000256" key="3">
    <source>
        <dbReference type="ARBA" id="ARBA00023004"/>
    </source>
</evidence>
<dbReference type="PANTHER" id="PTHR43177:SF3">
    <property type="entry name" value="PROTEIN NRFC HOMOLOG"/>
    <property type="match status" value="1"/>
</dbReference>
<dbReference type="PANTHER" id="PTHR43177">
    <property type="entry name" value="PROTEIN NRFC"/>
    <property type="match status" value="1"/>
</dbReference>
<organism evidence="6 7">
    <name type="scientific">Desulfuromusa kysingii</name>
    <dbReference type="NCBI Taxonomy" id="37625"/>
    <lineage>
        <taxon>Bacteria</taxon>
        <taxon>Pseudomonadati</taxon>
        <taxon>Thermodesulfobacteriota</taxon>
        <taxon>Desulfuromonadia</taxon>
        <taxon>Desulfuromonadales</taxon>
        <taxon>Geopsychrobacteraceae</taxon>
        <taxon>Desulfuromusa</taxon>
    </lineage>
</organism>
<dbReference type="Gene3D" id="3.30.70.20">
    <property type="match status" value="2"/>
</dbReference>
<dbReference type="PROSITE" id="PS51379">
    <property type="entry name" value="4FE4S_FER_2"/>
    <property type="match status" value="2"/>
</dbReference>